<proteinExistence type="predicted"/>
<comment type="caution">
    <text evidence="1">The sequence shown here is derived from an EMBL/GenBank/DDBJ whole genome shotgun (WGS) entry which is preliminary data.</text>
</comment>
<dbReference type="EMBL" id="LGRX02007877">
    <property type="protein sequence ID" value="KAK3274177.1"/>
    <property type="molecule type" value="Genomic_DNA"/>
</dbReference>
<accession>A0AAE0G9Q5</accession>
<gene>
    <name evidence="1" type="ORF">CYMTET_17622</name>
</gene>
<dbReference type="AlphaFoldDB" id="A0AAE0G9Q5"/>
<evidence type="ECO:0000313" key="2">
    <source>
        <dbReference type="Proteomes" id="UP001190700"/>
    </source>
</evidence>
<reference evidence="1 2" key="1">
    <citation type="journal article" date="2015" name="Genome Biol. Evol.">
        <title>Comparative Genomics of a Bacterivorous Green Alga Reveals Evolutionary Causalities and Consequences of Phago-Mixotrophic Mode of Nutrition.</title>
        <authorList>
            <person name="Burns J.A."/>
            <person name="Paasch A."/>
            <person name="Narechania A."/>
            <person name="Kim E."/>
        </authorList>
    </citation>
    <scope>NUCLEOTIDE SEQUENCE [LARGE SCALE GENOMIC DNA]</scope>
    <source>
        <strain evidence="1 2">PLY_AMNH</strain>
    </source>
</reference>
<evidence type="ECO:0000313" key="1">
    <source>
        <dbReference type="EMBL" id="KAK3274177.1"/>
    </source>
</evidence>
<dbReference type="PANTHER" id="PTHR46601:SF1">
    <property type="entry name" value="ADF-H DOMAIN-CONTAINING PROTEIN"/>
    <property type="match status" value="1"/>
</dbReference>
<protein>
    <submittedName>
        <fullName evidence="1">Uncharacterized protein</fullName>
    </submittedName>
</protein>
<organism evidence="1 2">
    <name type="scientific">Cymbomonas tetramitiformis</name>
    <dbReference type="NCBI Taxonomy" id="36881"/>
    <lineage>
        <taxon>Eukaryota</taxon>
        <taxon>Viridiplantae</taxon>
        <taxon>Chlorophyta</taxon>
        <taxon>Pyramimonadophyceae</taxon>
        <taxon>Pyramimonadales</taxon>
        <taxon>Pyramimonadaceae</taxon>
        <taxon>Cymbomonas</taxon>
    </lineage>
</organism>
<dbReference type="PANTHER" id="PTHR46601">
    <property type="entry name" value="ULP_PROTEASE DOMAIN-CONTAINING PROTEIN"/>
    <property type="match status" value="1"/>
</dbReference>
<dbReference type="Proteomes" id="UP001190700">
    <property type="component" value="Unassembled WGS sequence"/>
</dbReference>
<name>A0AAE0G9Q5_9CHLO</name>
<sequence>MSSDGFLLDILPWLSSIGEQAKDFPTDYPIAEENAERGIELSRKISEFAAHWRDTGAGSAGTPLADQVAEVAEPTSTAIKRRASNVQRQRISRSKKCLRLDSTATCADASRAQASEVTAVVPRGSQSYWNKKIGAVFQNSPGIIAGALANYIRTLNSDNQNLLRTLLASAEESVGQIMVSSFRESFSALATTRTNQNQDTQLSGAAMAFGEAARGMENRIADVLYIRRPVVVTGIVGHRNLLDGASLGTVQRLRSGLLEGLVRKNRNLANQMANELFIAKIHDFWLSPGITRVSTSKRDVLKLKHPDGTTEKAPKHWLEMTQLEVYRKFQKKEPGIKIGLRCFEQNKPKQVRRLTRRDTISCCCRYHEDMRLAVTAYQRAHERLHSKCECPDRECCPHTGGQRAVMSNRKPPPGFPDVVCGRAEVTRSTSGFTASLLCPRRTLESGERADFHELACLDQSCKDCGPLQNLSLCATEVSNPTPVEWNTYESALVGVDEDGKNKHRVQYVQKRTPVGELLAKLQSALLGHTPGESPNCSTEENPIIIKDYIYLIGDDMPHSHRSIQHMRMLIVKDYFIKRGIPLPKFVHEWADGSAVQNKCGTAFADVVESGRPMCAEWVRGLGIPCQRNLFETAHARGEQDAMGVIVKHEASLAVMAAPDKWYGGITCARHLWEFCIERLQDPKDTTWSRGSQFCKRFFFLVEKGDVDESGPVFDTVDRTLRLHSVRAGVGLLVGLKRDRQCYCEYCYAQCERAHPDSAGCHYKSHVDEWVPFTLTVKEATQARQTRRQAAEAAHEMGVMVARGSIFARPSGGDDLHSYYLVKALGGVQVVEDPAGMKDDYYSPAGEGVYATCGEYVVEGRFLEWRDEETCTEYFVDTSKKCLTYSHHIACVDVIMTKRRIGRKDYYHLSDAEHQRILGLLF</sequence>
<keyword evidence="2" id="KW-1185">Reference proteome</keyword>